<reference evidence="3" key="2">
    <citation type="journal article" date="2017" name="Nat. Plants">
        <title>The Aegilops tauschii genome reveals multiple impacts of transposons.</title>
        <authorList>
            <person name="Zhao G."/>
            <person name="Zou C."/>
            <person name="Li K."/>
            <person name="Wang K."/>
            <person name="Li T."/>
            <person name="Gao L."/>
            <person name="Zhang X."/>
            <person name="Wang H."/>
            <person name="Yang Z."/>
            <person name="Liu X."/>
            <person name="Jiang W."/>
            <person name="Mao L."/>
            <person name="Kong X."/>
            <person name="Jiao Y."/>
            <person name="Jia J."/>
        </authorList>
    </citation>
    <scope>NUCLEOTIDE SEQUENCE [LARGE SCALE GENOMIC DNA]</scope>
    <source>
        <strain evidence="3">cv. AL8/78</strain>
    </source>
</reference>
<name>A0A453G7Z5_AEGTS</name>
<reference evidence="2" key="4">
    <citation type="submission" date="2019-03" db="UniProtKB">
        <authorList>
            <consortium name="EnsemblPlants"/>
        </authorList>
    </citation>
    <scope>IDENTIFICATION</scope>
</reference>
<dbReference type="EnsemblPlants" id="AET3Gv20915200.2">
    <property type="protein sequence ID" value="AET3Gv20915200.2"/>
    <property type="gene ID" value="AET3Gv20915200"/>
</dbReference>
<reference evidence="2" key="3">
    <citation type="journal article" date="2017" name="Nature">
        <title>Genome sequence of the progenitor of the wheat D genome Aegilops tauschii.</title>
        <authorList>
            <person name="Luo M.C."/>
            <person name="Gu Y.Q."/>
            <person name="Puiu D."/>
            <person name="Wang H."/>
            <person name="Twardziok S.O."/>
            <person name="Deal K.R."/>
            <person name="Huo N."/>
            <person name="Zhu T."/>
            <person name="Wang L."/>
            <person name="Wang Y."/>
            <person name="McGuire P.E."/>
            <person name="Liu S."/>
            <person name="Long H."/>
            <person name="Ramasamy R.K."/>
            <person name="Rodriguez J.C."/>
            <person name="Van S.L."/>
            <person name="Yuan L."/>
            <person name="Wang Z."/>
            <person name="Xia Z."/>
            <person name="Xiao L."/>
            <person name="Anderson O.D."/>
            <person name="Ouyang S."/>
            <person name="Liang Y."/>
            <person name="Zimin A.V."/>
            <person name="Pertea G."/>
            <person name="Qi P."/>
            <person name="Bennetzen J.L."/>
            <person name="Dai X."/>
            <person name="Dawson M.W."/>
            <person name="Muller H.G."/>
            <person name="Kugler K."/>
            <person name="Rivarola-Duarte L."/>
            <person name="Spannagl M."/>
            <person name="Mayer K.F.X."/>
            <person name="Lu F.H."/>
            <person name="Bevan M.W."/>
            <person name="Leroy P."/>
            <person name="Li P."/>
            <person name="You F.M."/>
            <person name="Sun Q."/>
            <person name="Liu Z."/>
            <person name="Lyons E."/>
            <person name="Wicker T."/>
            <person name="Salzberg S.L."/>
            <person name="Devos K.M."/>
            <person name="Dvorak J."/>
        </authorList>
    </citation>
    <scope>NUCLEOTIDE SEQUENCE [LARGE SCALE GENOMIC DNA]</scope>
    <source>
        <strain evidence="2">cv. AL8/78</strain>
    </source>
</reference>
<dbReference type="Gramene" id="AET3Gv20915200.2">
    <property type="protein sequence ID" value="AET3Gv20915200.2"/>
    <property type="gene ID" value="AET3Gv20915200"/>
</dbReference>
<reference evidence="2" key="5">
    <citation type="journal article" date="2021" name="G3 (Bethesda)">
        <title>Aegilops tauschii genome assembly Aet v5.0 features greater sequence contiguity and improved annotation.</title>
        <authorList>
            <person name="Wang L."/>
            <person name="Zhu T."/>
            <person name="Rodriguez J.C."/>
            <person name="Deal K.R."/>
            <person name="Dubcovsky J."/>
            <person name="McGuire P.E."/>
            <person name="Lux T."/>
            <person name="Spannagl M."/>
            <person name="Mayer K.F.X."/>
            <person name="Baldrich P."/>
            <person name="Meyers B.C."/>
            <person name="Huo N."/>
            <person name="Gu Y.Q."/>
            <person name="Zhou H."/>
            <person name="Devos K.M."/>
            <person name="Bennetzen J.L."/>
            <person name="Unver T."/>
            <person name="Budak H."/>
            <person name="Gulick P.J."/>
            <person name="Galiba G."/>
            <person name="Kalapos B."/>
            <person name="Nelson D.R."/>
            <person name="Li P."/>
            <person name="You F.M."/>
            <person name="Luo M.C."/>
            <person name="Dvorak J."/>
        </authorList>
    </citation>
    <scope>NUCLEOTIDE SEQUENCE [LARGE SCALE GENOMIC DNA]</scope>
    <source>
        <strain evidence="2">cv. AL8/78</strain>
    </source>
</reference>
<proteinExistence type="predicted"/>
<feature type="region of interest" description="Disordered" evidence="1">
    <location>
        <begin position="32"/>
        <end position="67"/>
    </location>
</feature>
<organism evidence="2 3">
    <name type="scientific">Aegilops tauschii subsp. strangulata</name>
    <name type="common">Goatgrass</name>
    <dbReference type="NCBI Taxonomy" id="200361"/>
    <lineage>
        <taxon>Eukaryota</taxon>
        <taxon>Viridiplantae</taxon>
        <taxon>Streptophyta</taxon>
        <taxon>Embryophyta</taxon>
        <taxon>Tracheophyta</taxon>
        <taxon>Spermatophyta</taxon>
        <taxon>Magnoliopsida</taxon>
        <taxon>Liliopsida</taxon>
        <taxon>Poales</taxon>
        <taxon>Poaceae</taxon>
        <taxon>BOP clade</taxon>
        <taxon>Pooideae</taxon>
        <taxon>Triticodae</taxon>
        <taxon>Triticeae</taxon>
        <taxon>Triticinae</taxon>
        <taxon>Aegilops</taxon>
    </lineage>
</organism>
<evidence type="ECO:0000313" key="2">
    <source>
        <dbReference type="EnsemblPlants" id="AET3Gv20915200.2"/>
    </source>
</evidence>
<sequence length="167" mass="17476">SARLIVPSGFEVTVSGRRSPANNIIHVLTDAQGSTWRSRPPASRMTSRPTSAAPASPSSSPSTTPSPASLPVLRFYVLHSYYRLGSLESIKNPVQPTFAIECTVAGCFVPPVLGGANINAVVDGDGAVESCDVEPEAAGLCNRDAGRCRGEDVIAGVRVQDAEERTP</sequence>
<dbReference type="AlphaFoldDB" id="A0A453G7Z5"/>
<evidence type="ECO:0000313" key="3">
    <source>
        <dbReference type="Proteomes" id="UP000015105"/>
    </source>
</evidence>
<protein>
    <submittedName>
        <fullName evidence="2">Uncharacterized protein</fullName>
    </submittedName>
</protein>
<evidence type="ECO:0000256" key="1">
    <source>
        <dbReference type="SAM" id="MobiDB-lite"/>
    </source>
</evidence>
<keyword evidence="3" id="KW-1185">Reference proteome</keyword>
<dbReference type="Proteomes" id="UP000015105">
    <property type="component" value="Chromosome 3D"/>
</dbReference>
<feature type="compositionally biased region" description="Low complexity" evidence="1">
    <location>
        <begin position="46"/>
        <end position="67"/>
    </location>
</feature>
<dbReference type="STRING" id="200361.A0A453G7Z5"/>
<accession>A0A453G7Z5</accession>
<reference evidence="3" key="1">
    <citation type="journal article" date="2014" name="Science">
        <title>Ancient hybridizations among the ancestral genomes of bread wheat.</title>
        <authorList>
            <consortium name="International Wheat Genome Sequencing Consortium,"/>
            <person name="Marcussen T."/>
            <person name="Sandve S.R."/>
            <person name="Heier L."/>
            <person name="Spannagl M."/>
            <person name="Pfeifer M."/>
            <person name="Jakobsen K.S."/>
            <person name="Wulff B.B."/>
            <person name="Steuernagel B."/>
            <person name="Mayer K.F."/>
            <person name="Olsen O.A."/>
        </authorList>
    </citation>
    <scope>NUCLEOTIDE SEQUENCE [LARGE SCALE GENOMIC DNA]</scope>
    <source>
        <strain evidence="3">cv. AL8/78</strain>
    </source>
</reference>